<proteinExistence type="inferred from homology"/>
<dbReference type="PANTHER" id="PTHR43390:SF1">
    <property type="entry name" value="CHLOROPLAST PROCESSING PEPTIDASE"/>
    <property type="match status" value="1"/>
</dbReference>
<feature type="transmembrane region" description="Helical" evidence="3">
    <location>
        <begin position="494"/>
        <end position="519"/>
    </location>
</feature>
<feature type="region of interest" description="Disordered" evidence="4">
    <location>
        <begin position="98"/>
        <end position="124"/>
    </location>
</feature>
<feature type="domain" description="Peptidase S26" evidence="6">
    <location>
        <begin position="748"/>
        <end position="898"/>
    </location>
</feature>
<dbReference type="STRING" id="56110.Oscil6304_4694"/>
<comment type="similarity">
    <text evidence="2 3">Belongs to the peptidase S26 family.</text>
</comment>
<evidence type="ECO:0000256" key="3">
    <source>
        <dbReference type="RuleBase" id="RU362042"/>
    </source>
</evidence>
<evidence type="ECO:0000259" key="6">
    <source>
        <dbReference type="Pfam" id="PF10502"/>
    </source>
</evidence>
<dbReference type="Proteomes" id="UP000010367">
    <property type="component" value="Chromosome"/>
</dbReference>
<evidence type="ECO:0000256" key="1">
    <source>
        <dbReference type="ARBA" id="ARBA00004401"/>
    </source>
</evidence>
<feature type="transmembrane region" description="Helical" evidence="3">
    <location>
        <begin position="738"/>
        <end position="759"/>
    </location>
</feature>
<dbReference type="eggNOG" id="COG0681">
    <property type="taxonomic scope" value="Bacteria"/>
</dbReference>
<dbReference type="SUPFAM" id="SSF52540">
    <property type="entry name" value="P-loop containing nucleoside triphosphate hydrolases"/>
    <property type="match status" value="1"/>
</dbReference>
<dbReference type="InterPro" id="IPR007111">
    <property type="entry name" value="NACHT_NTPase"/>
</dbReference>
<gene>
    <name evidence="7" type="ORF">Oscil6304_4694</name>
</gene>
<comment type="caution">
    <text evidence="3">Lacks conserved residue(s) required for the propagation of feature annotation.</text>
</comment>
<feature type="transmembrane region" description="Helical" evidence="3">
    <location>
        <begin position="547"/>
        <end position="568"/>
    </location>
</feature>
<dbReference type="Pfam" id="PF05729">
    <property type="entry name" value="NACHT"/>
    <property type="match status" value="1"/>
</dbReference>
<sequence length="909" mass="103282">MSKKQHIGFRVILGFVVGLALVFSPYFVNQLPAPSWVKNLPTIVKILGAVFFALIIVVVPELLNVEETPPEELWRKLREANQKLINDRLKSSLDQDSHIPITSIDSPDDLERPQRKAPQQSSVKGWRRWWQNFQPSASLPKAIANKFPQIKTRRNLENLQTEEVTQLPPNKPIVEIFKEANGRLLILGEPGSGKTTELLKLAQALGEAAENNPKEPIPFIFELSAWRGEPILEWMVGEIVAQYGLNPKLCREWLIFDRIVPLLDGLDELGEERAKEAIRAIDALQTDYHNQQKALVICCRVKDYENITDDNNRRICLKGVERAVRLCELADDQIEGYLKERKAEHIWDELQSNSGLMKLARNPMLLNLMPIAYPDELPDNLPYNFQDCQSRLFDDFLHRKLYPPHSSTPQPLADYDPEKAKYYLAWLAASMGRKDINQREFLIENLQPIWLENSKQRNQYSLINRLSIALFYGLISGLISTLIGRVIFGLIGGIIFGLIIGLTIGLIVGLIGGFIKWLIFNELNSIDLIESFDISWKNLKKAIPVGFSYSVIGGLIFGLMFGLIGGLIEELIGGLTFGLIFGLMGGLISGLSWGLKTDIKIKKHPNQGIWKTGFNSLITIGLSIPLGFLTWIVPSWATRQDVNLSGALIWGVFFGILWGYCCGGGDAFTQHFILRWVLCHHGRIPRNYVQFLNEASACGILNKSGGRYRFYHDKFREHLASTIQLKVEPVSPRKKINFFGWSLQEIGIVFAAILLAVILTNTFGFNPDSVMAMKPLIQTSDRVFFDRLTYPRWRQPQRYQVISFATKNLEENFSKHFASRRILALPDERLEINSGQIILNGKPLDDNRIKLPSDFNQSLITLATDEYYVVADNPNYANFETFGAVVPRQKIRGQLILRVYPFDRIGLIR</sequence>
<dbReference type="GO" id="GO:0005886">
    <property type="term" value="C:plasma membrane"/>
    <property type="evidence" value="ECO:0007669"/>
    <property type="project" value="UniProtKB-SubCell"/>
</dbReference>
<accession>K9TPX6</accession>
<keyword evidence="8" id="KW-1185">Reference proteome</keyword>
<dbReference type="EC" id="3.4.21.89" evidence="3"/>
<dbReference type="GO" id="GO:0006465">
    <property type="term" value="P:signal peptide processing"/>
    <property type="evidence" value="ECO:0007669"/>
    <property type="project" value="InterPro"/>
</dbReference>
<evidence type="ECO:0000313" key="8">
    <source>
        <dbReference type="Proteomes" id="UP000010367"/>
    </source>
</evidence>
<feature type="transmembrane region" description="Helical" evidence="3">
    <location>
        <begin position="574"/>
        <end position="595"/>
    </location>
</feature>
<dbReference type="PATRIC" id="fig|56110.3.peg.5707"/>
<dbReference type="OrthoDB" id="419058at2"/>
<dbReference type="GO" id="GO:0009003">
    <property type="term" value="F:signal peptidase activity"/>
    <property type="evidence" value="ECO:0007669"/>
    <property type="project" value="UniProtKB-EC"/>
</dbReference>
<dbReference type="InterPro" id="IPR036286">
    <property type="entry name" value="LexA/Signal_pep-like_sf"/>
</dbReference>
<name>K9TPX6_9CYAN</name>
<dbReference type="PANTHER" id="PTHR43390">
    <property type="entry name" value="SIGNAL PEPTIDASE I"/>
    <property type="match status" value="1"/>
</dbReference>
<dbReference type="Pfam" id="PF10502">
    <property type="entry name" value="Peptidase_S26"/>
    <property type="match status" value="1"/>
</dbReference>
<protein>
    <recommendedName>
        <fullName evidence="3">Signal peptidase I</fullName>
        <ecNumber evidence="3">3.4.21.89</ecNumber>
    </recommendedName>
</protein>
<dbReference type="NCBIfam" id="TIGR02227">
    <property type="entry name" value="sigpep_I_bact"/>
    <property type="match status" value="1"/>
</dbReference>
<feature type="domain" description="NACHT" evidence="5">
    <location>
        <begin position="184"/>
        <end position="306"/>
    </location>
</feature>
<dbReference type="Gene3D" id="2.10.109.10">
    <property type="entry name" value="Umud Fragment, subunit A"/>
    <property type="match status" value="1"/>
</dbReference>
<dbReference type="InterPro" id="IPR000223">
    <property type="entry name" value="Pept_S26A_signal_pept_1"/>
</dbReference>
<feature type="transmembrane region" description="Helical" evidence="3">
    <location>
        <begin position="7"/>
        <end position="28"/>
    </location>
</feature>
<keyword evidence="3" id="KW-0472">Membrane</keyword>
<dbReference type="InParanoid" id="K9TPX6"/>
<dbReference type="HOGENOM" id="CLU_015799_1_0_3"/>
<keyword evidence="3" id="KW-0645">Protease</keyword>
<reference evidence="7 8" key="1">
    <citation type="submission" date="2012-06" db="EMBL/GenBank/DDBJ databases">
        <title>Finished chromosome of genome of Oscillatoria acuminata PCC 6304.</title>
        <authorList>
            <consortium name="US DOE Joint Genome Institute"/>
            <person name="Gugger M."/>
            <person name="Coursin T."/>
            <person name="Rippka R."/>
            <person name="Tandeau De Marsac N."/>
            <person name="Huntemann M."/>
            <person name="Wei C.-L."/>
            <person name="Han J."/>
            <person name="Detter J.C."/>
            <person name="Han C."/>
            <person name="Tapia R."/>
            <person name="Davenport K."/>
            <person name="Daligault H."/>
            <person name="Erkkila T."/>
            <person name="Gu W."/>
            <person name="Munk A.C.C."/>
            <person name="Teshima H."/>
            <person name="Xu Y."/>
            <person name="Chain P."/>
            <person name="Chen A."/>
            <person name="Krypides N."/>
            <person name="Mavromatis K."/>
            <person name="Markowitz V."/>
            <person name="Szeto E."/>
            <person name="Ivanova N."/>
            <person name="Mikhailova N."/>
            <person name="Ovchinnikova G."/>
            <person name="Pagani I."/>
            <person name="Pati A."/>
            <person name="Goodwin L."/>
            <person name="Peters L."/>
            <person name="Pitluck S."/>
            <person name="Woyke T."/>
            <person name="Kerfeld C."/>
        </authorList>
    </citation>
    <scope>NUCLEOTIDE SEQUENCE [LARGE SCALE GENOMIC DNA]</scope>
    <source>
        <strain evidence="7 8">PCC 6304</strain>
    </source>
</reference>
<dbReference type="AlphaFoldDB" id="K9TPX6"/>
<dbReference type="eggNOG" id="COG5635">
    <property type="taxonomic scope" value="Bacteria"/>
</dbReference>
<dbReference type="KEGG" id="oac:Oscil6304_4694"/>
<feature type="transmembrane region" description="Helical" evidence="3">
    <location>
        <begin position="40"/>
        <end position="59"/>
    </location>
</feature>
<dbReference type="SUPFAM" id="SSF51306">
    <property type="entry name" value="LexA/Signal peptidase"/>
    <property type="match status" value="1"/>
</dbReference>
<keyword evidence="3" id="KW-1133">Transmembrane helix</keyword>
<comment type="subcellular location">
    <subcellularLocation>
        <location evidence="1">Cell membrane</location>
        <topology evidence="1">Single-pass type II membrane protein</topology>
    </subcellularLocation>
    <subcellularLocation>
        <location evidence="3">Membrane</location>
        <topology evidence="3">Single-pass type II membrane protein</topology>
    </subcellularLocation>
</comment>
<dbReference type="InterPro" id="IPR019533">
    <property type="entry name" value="Peptidase_S26"/>
</dbReference>
<evidence type="ECO:0000259" key="5">
    <source>
        <dbReference type="Pfam" id="PF05729"/>
    </source>
</evidence>
<evidence type="ECO:0000256" key="2">
    <source>
        <dbReference type="ARBA" id="ARBA00009370"/>
    </source>
</evidence>
<evidence type="ECO:0000256" key="4">
    <source>
        <dbReference type="SAM" id="MobiDB-lite"/>
    </source>
</evidence>
<dbReference type="EMBL" id="CP003607">
    <property type="protein sequence ID" value="AFY84206.1"/>
    <property type="molecule type" value="Genomic_DNA"/>
</dbReference>
<keyword evidence="3" id="KW-0378">Hydrolase</keyword>
<comment type="catalytic activity">
    <reaction evidence="3">
        <text>Cleavage of hydrophobic, N-terminal signal or leader sequences from secreted and periplasmic proteins.</text>
        <dbReference type="EC" id="3.4.21.89"/>
    </reaction>
</comment>
<feature type="transmembrane region" description="Helical" evidence="3">
    <location>
        <begin position="466"/>
        <end position="488"/>
    </location>
</feature>
<dbReference type="Gene3D" id="3.40.50.300">
    <property type="entry name" value="P-loop containing nucleotide triphosphate hydrolases"/>
    <property type="match status" value="1"/>
</dbReference>
<organism evidence="7 8">
    <name type="scientific">Oscillatoria acuminata PCC 6304</name>
    <dbReference type="NCBI Taxonomy" id="56110"/>
    <lineage>
        <taxon>Bacteria</taxon>
        <taxon>Bacillati</taxon>
        <taxon>Cyanobacteriota</taxon>
        <taxon>Cyanophyceae</taxon>
        <taxon>Oscillatoriophycideae</taxon>
        <taxon>Oscillatoriales</taxon>
        <taxon>Oscillatoriaceae</taxon>
        <taxon>Oscillatoria</taxon>
    </lineage>
</organism>
<dbReference type="GO" id="GO:0004252">
    <property type="term" value="F:serine-type endopeptidase activity"/>
    <property type="evidence" value="ECO:0007669"/>
    <property type="project" value="InterPro"/>
</dbReference>
<dbReference type="InterPro" id="IPR027417">
    <property type="entry name" value="P-loop_NTPase"/>
</dbReference>
<feature type="transmembrane region" description="Helical" evidence="3">
    <location>
        <begin position="616"/>
        <end position="636"/>
    </location>
</feature>
<feature type="transmembrane region" description="Helical" evidence="3">
    <location>
        <begin position="648"/>
        <end position="668"/>
    </location>
</feature>
<evidence type="ECO:0000313" key="7">
    <source>
        <dbReference type="EMBL" id="AFY84206.1"/>
    </source>
</evidence>
<keyword evidence="3" id="KW-0812">Transmembrane</keyword>